<dbReference type="Pfam" id="PF00795">
    <property type="entry name" value="CN_hydrolase"/>
    <property type="match status" value="1"/>
</dbReference>
<dbReference type="Gene3D" id="3.60.110.10">
    <property type="entry name" value="Carbon-nitrogen hydrolase"/>
    <property type="match status" value="1"/>
</dbReference>
<evidence type="ECO:0000256" key="1">
    <source>
        <dbReference type="ARBA" id="ARBA00022801"/>
    </source>
</evidence>
<dbReference type="PROSITE" id="PS50263">
    <property type="entry name" value="CN_HYDROLASE"/>
    <property type="match status" value="1"/>
</dbReference>
<dbReference type="InterPro" id="IPR036526">
    <property type="entry name" value="C-N_Hydrolase_sf"/>
</dbReference>
<dbReference type="InterPro" id="IPR050345">
    <property type="entry name" value="Aliph_Amidase/BUP"/>
</dbReference>
<dbReference type="FunFam" id="3.60.110.10:FF:000010">
    <property type="entry name" value="Carbon-nitrogen hydrolase"/>
    <property type="match status" value="1"/>
</dbReference>
<keyword evidence="4" id="KW-1185">Reference proteome</keyword>
<evidence type="ECO:0000313" key="4">
    <source>
        <dbReference type="Proteomes" id="UP000676194"/>
    </source>
</evidence>
<dbReference type="PANTHER" id="PTHR43674">
    <property type="entry name" value="NITRILASE C965.09-RELATED"/>
    <property type="match status" value="1"/>
</dbReference>
<protein>
    <submittedName>
        <fullName evidence="3">Carbon-nitrogen hydrolase</fullName>
    </submittedName>
</protein>
<dbReference type="Proteomes" id="UP000676194">
    <property type="component" value="Chromosome"/>
</dbReference>
<gene>
    <name evidence="3" type="ORF">KIH39_10635</name>
</gene>
<sequence>MSDSDVFKLGLVQMKCDADPNVNMDAALHYIAEAARKGVQIVCLPELFLSHYFCKVHDMSLFDLAEEIPGPRTEKLAAAAKQHNVVVVASLFEKRVTGTCMNTAVVFDADGSIAGLYRKMHIPHDPLFYEKYYFRPGDLGFKAIKTRYAKLGVLVCWDQWFPEGARITALKGAEVLIYPTAIGWHPREKEEFGVSQHDAWRTVQRGHAIANGIYVAAINRVGFEQDREGGLEFWGASFVSDPFGILVAEGSHYQEELVIQECKRSRMLDVRRNWPFFRDRRTDAYAEILQTAIE</sequence>
<dbReference type="CDD" id="cd07573">
    <property type="entry name" value="CPA"/>
    <property type="match status" value="1"/>
</dbReference>
<accession>A0A8E6B8X5</accession>
<dbReference type="InterPro" id="IPR003010">
    <property type="entry name" value="C-N_Hydrolase"/>
</dbReference>
<evidence type="ECO:0000259" key="2">
    <source>
        <dbReference type="PROSITE" id="PS50263"/>
    </source>
</evidence>
<name>A0A8E6B8X5_9BACT</name>
<dbReference type="PANTHER" id="PTHR43674:SF2">
    <property type="entry name" value="BETA-UREIDOPROPIONASE"/>
    <property type="match status" value="1"/>
</dbReference>
<dbReference type="AlphaFoldDB" id="A0A8E6B8X5"/>
<organism evidence="3 4">
    <name type="scientific">Telmatocola sphagniphila</name>
    <dbReference type="NCBI Taxonomy" id="1123043"/>
    <lineage>
        <taxon>Bacteria</taxon>
        <taxon>Pseudomonadati</taxon>
        <taxon>Planctomycetota</taxon>
        <taxon>Planctomycetia</taxon>
        <taxon>Gemmatales</taxon>
        <taxon>Gemmataceae</taxon>
    </lineage>
</organism>
<dbReference type="EMBL" id="CP074694">
    <property type="protein sequence ID" value="QVL34335.1"/>
    <property type="molecule type" value="Genomic_DNA"/>
</dbReference>
<keyword evidence="1 3" id="KW-0378">Hydrolase</keyword>
<dbReference type="SUPFAM" id="SSF56317">
    <property type="entry name" value="Carbon-nitrogen hydrolase"/>
    <property type="match status" value="1"/>
</dbReference>
<dbReference type="RefSeq" id="WP_213499305.1">
    <property type="nucleotide sequence ID" value="NZ_CP074694.1"/>
</dbReference>
<feature type="domain" description="CN hydrolase" evidence="2">
    <location>
        <begin position="7"/>
        <end position="264"/>
    </location>
</feature>
<dbReference type="GO" id="GO:0033388">
    <property type="term" value="P:putrescine biosynthetic process from arginine"/>
    <property type="evidence" value="ECO:0007669"/>
    <property type="project" value="TreeGrafter"/>
</dbReference>
<dbReference type="GO" id="GO:0050126">
    <property type="term" value="F:N-carbamoylputrescine amidase activity"/>
    <property type="evidence" value="ECO:0007669"/>
    <property type="project" value="TreeGrafter"/>
</dbReference>
<proteinExistence type="predicted"/>
<dbReference type="KEGG" id="tsph:KIH39_10635"/>
<evidence type="ECO:0000313" key="3">
    <source>
        <dbReference type="EMBL" id="QVL34335.1"/>
    </source>
</evidence>
<reference evidence="3" key="1">
    <citation type="submission" date="2021-05" db="EMBL/GenBank/DDBJ databases">
        <title>Complete genome sequence of the cellulolytic planctomycete Telmatocola sphagniphila SP2T and characterization of the first cellulase from planctomycetes.</title>
        <authorList>
            <person name="Rakitin A.L."/>
            <person name="Beletsky A.V."/>
            <person name="Naumoff D.G."/>
            <person name="Kulichevskaya I.S."/>
            <person name="Mardanov A.V."/>
            <person name="Ravin N.V."/>
            <person name="Dedysh S.N."/>
        </authorList>
    </citation>
    <scope>NUCLEOTIDE SEQUENCE</scope>
    <source>
        <strain evidence="3">SP2T</strain>
    </source>
</reference>